<evidence type="ECO:0000313" key="1">
    <source>
        <dbReference type="EMBL" id="RUP45828.1"/>
    </source>
</evidence>
<sequence>MTRDGDCFRTNLRSDKPAENLISLGWTFRGPTYAKKSRNHSRAGTKHQIRKTSISHPLSTIESVEEFECISPLLVGVAVTVNDFDFPIRQLRFENASSSDSANSAVSPQGRVSMTMNCRTGDTDNSIGALLFFTGIRVREPASS</sequence>
<evidence type="ECO:0000313" key="2">
    <source>
        <dbReference type="Proteomes" id="UP000268093"/>
    </source>
</evidence>
<keyword evidence="2" id="KW-1185">Reference proteome</keyword>
<proteinExistence type="predicted"/>
<dbReference type="AlphaFoldDB" id="A0A433D4R7"/>
<name>A0A433D4R7_9FUNG</name>
<accession>A0A433D4R7</accession>
<comment type="caution">
    <text evidence="1">The sequence shown here is derived from an EMBL/GenBank/DDBJ whole genome shotgun (WGS) entry which is preliminary data.</text>
</comment>
<reference evidence="1 2" key="1">
    <citation type="journal article" date="2018" name="New Phytol.">
        <title>Phylogenomics of Endogonaceae and evolution of mycorrhizas within Mucoromycota.</title>
        <authorList>
            <person name="Chang Y."/>
            <person name="Desiro A."/>
            <person name="Na H."/>
            <person name="Sandor L."/>
            <person name="Lipzen A."/>
            <person name="Clum A."/>
            <person name="Barry K."/>
            <person name="Grigoriev I.V."/>
            <person name="Martin F.M."/>
            <person name="Stajich J.E."/>
            <person name="Smith M.E."/>
            <person name="Bonito G."/>
            <person name="Spatafora J.W."/>
        </authorList>
    </citation>
    <scope>NUCLEOTIDE SEQUENCE [LARGE SCALE GENOMIC DNA]</scope>
    <source>
        <strain evidence="1 2">GMNB39</strain>
    </source>
</reference>
<dbReference type="EMBL" id="RBNI01006710">
    <property type="protein sequence ID" value="RUP45828.1"/>
    <property type="molecule type" value="Genomic_DNA"/>
</dbReference>
<gene>
    <name evidence="1" type="ORF">BC936DRAFT_147688</name>
</gene>
<organism evidence="1 2">
    <name type="scientific">Jimgerdemannia flammicorona</name>
    <dbReference type="NCBI Taxonomy" id="994334"/>
    <lineage>
        <taxon>Eukaryota</taxon>
        <taxon>Fungi</taxon>
        <taxon>Fungi incertae sedis</taxon>
        <taxon>Mucoromycota</taxon>
        <taxon>Mucoromycotina</taxon>
        <taxon>Endogonomycetes</taxon>
        <taxon>Endogonales</taxon>
        <taxon>Endogonaceae</taxon>
        <taxon>Jimgerdemannia</taxon>
    </lineage>
</organism>
<dbReference type="Proteomes" id="UP000268093">
    <property type="component" value="Unassembled WGS sequence"/>
</dbReference>
<protein>
    <submittedName>
        <fullName evidence="1">Uncharacterized protein</fullName>
    </submittedName>
</protein>